<feature type="signal peptide" evidence="1">
    <location>
        <begin position="1"/>
        <end position="19"/>
    </location>
</feature>
<dbReference type="Proteomes" id="UP000184488">
    <property type="component" value="Unassembled WGS sequence"/>
</dbReference>
<protein>
    <submittedName>
        <fullName evidence="2">Uncharacterized protein</fullName>
    </submittedName>
</protein>
<evidence type="ECO:0000313" key="3">
    <source>
        <dbReference type="Proteomes" id="UP000184488"/>
    </source>
</evidence>
<reference evidence="3" key="1">
    <citation type="submission" date="2016-11" db="EMBL/GenBank/DDBJ databases">
        <authorList>
            <person name="Varghese N."/>
            <person name="Submissions S."/>
        </authorList>
    </citation>
    <scope>NUCLEOTIDE SEQUENCE [LARGE SCALE GENOMIC DNA]</scope>
    <source>
        <strain evidence="3">DSM 18829</strain>
    </source>
</reference>
<organism evidence="2 3">
    <name type="scientific">Flavobacterium terrae</name>
    <dbReference type="NCBI Taxonomy" id="415425"/>
    <lineage>
        <taxon>Bacteria</taxon>
        <taxon>Pseudomonadati</taxon>
        <taxon>Bacteroidota</taxon>
        <taxon>Flavobacteriia</taxon>
        <taxon>Flavobacteriales</taxon>
        <taxon>Flavobacteriaceae</taxon>
        <taxon>Flavobacterium</taxon>
    </lineage>
</organism>
<sequence>MKKIIFIAIITLCSLVSNAQLVQGEILLGEQSKTEIKLKNNKGVNLYAAFREGNYPLHFIFSTDAVPLNSDKKEVVQFVFTTTVKRDGKVMGTVKRNPIPFFPGDMFMPVETFDFISILSNMQTNSNDRISEIPSGKYEVILDAKPQGIKGEIKPVRFLITVN</sequence>
<dbReference type="OrthoDB" id="824329at2"/>
<feature type="chain" id="PRO_5012070466" evidence="1">
    <location>
        <begin position="20"/>
        <end position="163"/>
    </location>
</feature>
<evidence type="ECO:0000313" key="2">
    <source>
        <dbReference type="EMBL" id="SHI42084.1"/>
    </source>
</evidence>
<dbReference type="EMBL" id="FQZI01000001">
    <property type="protein sequence ID" value="SHI42084.1"/>
    <property type="molecule type" value="Genomic_DNA"/>
</dbReference>
<dbReference type="RefSeq" id="WP_073308252.1">
    <property type="nucleotide sequence ID" value="NZ_FQZI01000001.1"/>
</dbReference>
<proteinExistence type="predicted"/>
<keyword evidence="3" id="KW-1185">Reference proteome</keyword>
<gene>
    <name evidence="2" type="ORF">SAMN05444363_0491</name>
</gene>
<evidence type="ECO:0000256" key="1">
    <source>
        <dbReference type="SAM" id="SignalP"/>
    </source>
</evidence>
<accession>A0A1M6B003</accession>
<dbReference type="AlphaFoldDB" id="A0A1M6B003"/>
<keyword evidence="1" id="KW-0732">Signal</keyword>
<dbReference type="STRING" id="415425.SAMN05444363_0491"/>
<name>A0A1M6B003_9FLAO</name>